<reference evidence="4" key="1">
    <citation type="submission" date="2017-02" db="UniProtKB">
        <authorList>
            <consortium name="WormBaseParasite"/>
        </authorList>
    </citation>
    <scope>IDENTIFICATION</scope>
</reference>
<name>A0A0M3K2W3_ANISI</name>
<dbReference type="AlphaFoldDB" id="A0A0M3K2W3"/>
<feature type="transmembrane region" description="Helical" evidence="1">
    <location>
        <begin position="88"/>
        <end position="109"/>
    </location>
</feature>
<evidence type="ECO:0000313" key="2">
    <source>
        <dbReference type="EMBL" id="VDK53112.1"/>
    </source>
</evidence>
<dbReference type="EMBL" id="UYRR01031883">
    <property type="protein sequence ID" value="VDK53112.1"/>
    <property type="molecule type" value="Genomic_DNA"/>
</dbReference>
<dbReference type="WBParaSite" id="ASIM_0001528601-mRNA-1">
    <property type="protein sequence ID" value="ASIM_0001528601-mRNA-1"/>
    <property type="gene ID" value="ASIM_0001528601"/>
</dbReference>
<feature type="transmembrane region" description="Helical" evidence="1">
    <location>
        <begin position="207"/>
        <end position="233"/>
    </location>
</feature>
<feature type="transmembrane region" description="Helical" evidence="1">
    <location>
        <begin position="176"/>
        <end position="201"/>
    </location>
</feature>
<sequence>MVSSTTDYEVTVTLRIVFGCIWTTINFLLIPPSIAVIVAICREKNIRQSQCSLIMLCVHIIDFIHLMVDFTAGIWTIYGQGERSETKILCLISIMLGASVFILCCTPLVTVVYNMGSFGWIYIHNDTAYYVAITISLILTPLSLLSFINYVIILVAIQRKKRSVGTQAVSSAEMRILLNSIALFTFMAFSNFFDFFHVYLLPEGQPVFIMLSVIRQICIALIPILALIFNVLVF</sequence>
<dbReference type="Proteomes" id="UP000267096">
    <property type="component" value="Unassembled WGS sequence"/>
</dbReference>
<protein>
    <submittedName>
        <fullName evidence="4">G_PROTEIN_RECEP_F1_2 domain-containing protein</fullName>
    </submittedName>
</protein>
<keyword evidence="1" id="KW-0472">Membrane</keyword>
<feature type="transmembrane region" description="Helical" evidence="1">
    <location>
        <begin position="129"/>
        <end position="155"/>
    </location>
</feature>
<keyword evidence="3" id="KW-1185">Reference proteome</keyword>
<evidence type="ECO:0000256" key="1">
    <source>
        <dbReference type="SAM" id="Phobius"/>
    </source>
</evidence>
<evidence type="ECO:0000313" key="3">
    <source>
        <dbReference type="Proteomes" id="UP000267096"/>
    </source>
</evidence>
<organism evidence="4">
    <name type="scientific">Anisakis simplex</name>
    <name type="common">Herring worm</name>
    <dbReference type="NCBI Taxonomy" id="6269"/>
    <lineage>
        <taxon>Eukaryota</taxon>
        <taxon>Metazoa</taxon>
        <taxon>Ecdysozoa</taxon>
        <taxon>Nematoda</taxon>
        <taxon>Chromadorea</taxon>
        <taxon>Rhabditida</taxon>
        <taxon>Spirurina</taxon>
        <taxon>Ascaridomorpha</taxon>
        <taxon>Ascaridoidea</taxon>
        <taxon>Anisakidae</taxon>
        <taxon>Anisakis</taxon>
        <taxon>Anisakis simplex complex</taxon>
    </lineage>
</organism>
<keyword evidence="1" id="KW-0812">Transmembrane</keyword>
<feature type="transmembrane region" description="Helical" evidence="1">
    <location>
        <begin position="12"/>
        <end position="40"/>
    </location>
</feature>
<evidence type="ECO:0000313" key="4">
    <source>
        <dbReference type="WBParaSite" id="ASIM_0001528601-mRNA-1"/>
    </source>
</evidence>
<proteinExistence type="predicted"/>
<gene>
    <name evidence="2" type="ORF">ASIM_LOCUS14696</name>
</gene>
<accession>A0A0M3K2W3</accession>
<reference evidence="2 3" key="2">
    <citation type="submission" date="2018-11" db="EMBL/GenBank/DDBJ databases">
        <authorList>
            <consortium name="Pathogen Informatics"/>
        </authorList>
    </citation>
    <scope>NUCLEOTIDE SEQUENCE [LARGE SCALE GENOMIC DNA]</scope>
</reference>
<keyword evidence="1" id="KW-1133">Transmembrane helix</keyword>